<gene>
    <name evidence="2" type="ORF">SAMN05444165_1795</name>
</gene>
<dbReference type="RefSeq" id="WP_074295331.1">
    <property type="nucleotide sequence ID" value="NZ_FSRU01000001.1"/>
</dbReference>
<dbReference type="EMBL" id="FSRU01000001">
    <property type="protein sequence ID" value="SIO26741.1"/>
    <property type="molecule type" value="Genomic_DNA"/>
</dbReference>
<dbReference type="AlphaFoldDB" id="A0A1N6I415"/>
<dbReference type="SUPFAM" id="SSF51905">
    <property type="entry name" value="FAD/NAD(P)-binding domain"/>
    <property type="match status" value="2"/>
</dbReference>
<dbReference type="GO" id="GO:0050660">
    <property type="term" value="F:flavin adenine dinucleotide binding"/>
    <property type="evidence" value="ECO:0007669"/>
    <property type="project" value="TreeGrafter"/>
</dbReference>
<name>A0A1N6I415_9BURK</name>
<dbReference type="Proteomes" id="UP000185151">
    <property type="component" value="Unassembled WGS sequence"/>
</dbReference>
<dbReference type="GO" id="GO:0004497">
    <property type="term" value="F:monooxygenase activity"/>
    <property type="evidence" value="ECO:0007669"/>
    <property type="project" value="TreeGrafter"/>
</dbReference>
<dbReference type="Pfam" id="PF13738">
    <property type="entry name" value="Pyr_redox_3"/>
    <property type="match status" value="1"/>
</dbReference>
<accession>A0A1N6I415</accession>
<proteinExistence type="predicted"/>
<sequence>MTQAVNPDHDALNTLKLLGPAPDNWVPDREGVDHNVLIVGAGQTGAAFAFALRRAGIGRVSVIDAAQDESKAGVWLTRARMNKLRTPKSLVGPETGLPGLSFQAWYEARFGSESYATIDRIPRTRWAEYLAWFRHFLDIAIRYGTRLTRIEPVDGLFRVHLEVSDGKKVRQVVETARKVILANGVAGNGGAYVPAVLKHLPAAFHAHTSSEIDFAALRGKSVAVLGGAASAFDAAATALEAGAGEVHLFVRRATLPSVPITRTRAYPGAYDNYFQLPDAIRWAQARRFRRSGSTPPVDAVERATSFANFHLHLGAQWSEARIANGAIEASVAGERLTFDFAIAGTGYFIDPAARPELADFASHISLWRDQYVPPVDETDDYLGAHPYLGAALEYLEKSAGDAPYLRDIHVYNPAGFVSFGLPVGDVPSMRRDIPAVVQRISRDLFLADLDAHVTRMNGDVPADFDAALYANRLWQGDRADVT</sequence>
<dbReference type="InterPro" id="IPR050982">
    <property type="entry name" value="Auxin_biosynth/cation_transpt"/>
</dbReference>
<organism evidence="2 3">
    <name type="scientific">Paraburkholderia phenazinium</name>
    <dbReference type="NCBI Taxonomy" id="60549"/>
    <lineage>
        <taxon>Bacteria</taxon>
        <taxon>Pseudomonadati</taxon>
        <taxon>Pseudomonadota</taxon>
        <taxon>Betaproteobacteria</taxon>
        <taxon>Burkholderiales</taxon>
        <taxon>Burkholderiaceae</taxon>
        <taxon>Paraburkholderia</taxon>
    </lineage>
</organism>
<dbReference type="PANTHER" id="PTHR43539">
    <property type="entry name" value="FLAVIN-BINDING MONOOXYGENASE-LIKE PROTEIN (AFU_ORTHOLOGUE AFUA_4G09220)"/>
    <property type="match status" value="1"/>
</dbReference>
<evidence type="ECO:0000313" key="2">
    <source>
        <dbReference type="EMBL" id="SIO26741.1"/>
    </source>
</evidence>
<dbReference type="OrthoDB" id="8671611at2"/>
<dbReference type="Gene3D" id="3.50.50.60">
    <property type="entry name" value="FAD/NAD(P)-binding domain"/>
    <property type="match status" value="1"/>
</dbReference>
<protein>
    <submittedName>
        <fullName evidence="2">Predicted flavoprotein CzcO associated with the cation diffusion facilitator CzcD</fullName>
    </submittedName>
</protein>
<evidence type="ECO:0000313" key="3">
    <source>
        <dbReference type="Proteomes" id="UP000185151"/>
    </source>
</evidence>
<reference evidence="2 3" key="1">
    <citation type="submission" date="2016-11" db="EMBL/GenBank/DDBJ databases">
        <authorList>
            <person name="Jaros S."/>
            <person name="Januszkiewicz K."/>
            <person name="Wedrychowicz H."/>
        </authorList>
    </citation>
    <scope>NUCLEOTIDE SEQUENCE [LARGE SCALE GENOMIC DNA]</scope>
    <source>
        <strain evidence="2 3">GAS95</strain>
    </source>
</reference>
<keyword evidence="3" id="KW-1185">Reference proteome</keyword>
<evidence type="ECO:0000256" key="1">
    <source>
        <dbReference type="ARBA" id="ARBA00023002"/>
    </source>
</evidence>
<dbReference type="InterPro" id="IPR036188">
    <property type="entry name" value="FAD/NAD-bd_sf"/>
</dbReference>
<keyword evidence="1" id="KW-0560">Oxidoreductase</keyword>
<dbReference type="PANTHER" id="PTHR43539:SF91">
    <property type="entry name" value="FAD-DEPENDENT URATE HYDROXYLASE"/>
    <property type="match status" value="1"/>
</dbReference>